<reference evidence="1" key="2">
    <citation type="submission" date="2023-06" db="EMBL/GenBank/DDBJ databases">
        <authorList>
            <person name="Lucena T."/>
            <person name="Sun Q."/>
        </authorList>
    </citation>
    <scope>NUCLEOTIDE SEQUENCE</scope>
    <source>
        <strain evidence="1">CECT 7703</strain>
    </source>
</reference>
<name>A0ABT8B5Q8_9NEIS</name>
<evidence type="ECO:0000313" key="2">
    <source>
        <dbReference type="Proteomes" id="UP001180081"/>
    </source>
</evidence>
<gene>
    <name evidence="1" type="ORF">QWZ03_09860</name>
</gene>
<sequence length="139" mass="15847">MFLIPSPAQNDDQTQDRSCAEVAMPVQMPFFLVSPKMALEDGEHYVETKLLAYIEQLDELVRTSGQSLDALDAQLLSPGWLNEQSGWRLERLVGISRGQHPLKPRAQPAVRFEVASGRQYVMKSDDRTKVDRYQWIPCL</sequence>
<reference evidence="1" key="1">
    <citation type="journal article" date="2014" name="Int. J. Syst. Evol. Microbiol.">
        <title>Complete genome of a new Firmicutes species belonging to the dominant human colonic microbiota ('Ruminococcus bicirculans') reveals two chromosomes and a selective capacity to utilize plant glucans.</title>
        <authorList>
            <consortium name="NISC Comparative Sequencing Program"/>
            <person name="Wegmann U."/>
            <person name="Louis P."/>
            <person name="Goesmann A."/>
            <person name="Henrissat B."/>
            <person name="Duncan S.H."/>
            <person name="Flint H.J."/>
        </authorList>
    </citation>
    <scope>NUCLEOTIDE SEQUENCE</scope>
    <source>
        <strain evidence="1">CECT 7703</strain>
    </source>
</reference>
<comment type="caution">
    <text evidence="1">The sequence shown here is derived from an EMBL/GenBank/DDBJ whole genome shotgun (WGS) entry which is preliminary data.</text>
</comment>
<protein>
    <submittedName>
        <fullName evidence="1">Uncharacterized protein</fullName>
    </submittedName>
</protein>
<keyword evidence="2" id="KW-1185">Reference proteome</keyword>
<evidence type="ECO:0000313" key="1">
    <source>
        <dbReference type="EMBL" id="MDN3577070.1"/>
    </source>
</evidence>
<proteinExistence type="predicted"/>
<dbReference type="Proteomes" id="UP001180081">
    <property type="component" value="Unassembled WGS sequence"/>
</dbReference>
<organism evidence="1 2">
    <name type="scientific">Chitinimonas viridis</name>
    <dbReference type="NCBI Taxonomy" id="664880"/>
    <lineage>
        <taxon>Bacteria</taxon>
        <taxon>Pseudomonadati</taxon>
        <taxon>Pseudomonadota</taxon>
        <taxon>Betaproteobacteria</taxon>
        <taxon>Neisseriales</taxon>
        <taxon>Chitinibacteraceae</taxon>
        <taxon>Chitinimonas</taxon>
    </lineage>
</organism>
<dbReference type="RefSeq" id="WP_290332546.1">
    <property type="nucleotide sequence ID" value="NZ_JAUFPU010000008.1"/>
</dbReference>
<accession>A0ABT8B5Q8</accession>
<dbReference type="EMBL" id="JAUFPU010000008">
    <property type="protein sequence ID" value="MDN3577070.1"/>
    <property type="molecule type" value="Genomic_DNA"/>
</dbReference>